<accession>A0A5B7IIR9</accession>
<organism evidence="2 3">
    <name type="scientific">Portunus trituberculatus</name>
    <name type="common">Swimming crab</name>
    <name type="synonym">Neptunus trituberculatus</name>
    <dbReference type="NCBI Taxonomy" id="210409"/>
    <lineage>
        <taxon>Eukaryota</taxon>
        <taxon>Metazoa</taxon>
        <taxon>Ecdysozoa</taxon>
        <taxon>Arthropoda</taxon>
        <taxon>Crustacea</taxon>
        <taxon>Multicrustacea</taxon>
        <taxon>Malacostraca</taxon>
        <taxon>Eumalacostraca</taxon>
        <taxon>Eucarida</taxon>
        <taxon>Decapoda</taxon>
        <taxon>Pleocyemata</taxon>
        <taxon>Brachyura</taxon>
        <taxon>Eubrachyura</taxon>
        <taxon>Portunoidea</taxon>
        <taxon>Portunidae</taxon>
        <taxon>Portuninae</taxon>
        <taxon>Portunus</taxon>
    </lineage>
</organism>
<protein>
    <submittedName>
        <fullName evidence="2">Uncharacterized protein</fullName>
    </submittedName>
</protein>
<keyword evidence="3" id="KW-1185">Reference proteome</keyword>
<name>A0A5B7IIR9_PORTR</name>
<sequence>MDRLAVAGWTALAGGEGRRPVAESVQGQGRVRDEAEGSWTARHRRG</sequence>
<gene>
    <name evidence="2" type="ORF">E2C01_078438</name>
</gene>
<dbReference type="EMBL" id="VSRR010063287">
    <property type="protein sequence ID" value="MPC83722.1"/>
    <property type="molecule type" value="Genomic_DNA"/>
</dbReference>
<comment type="caution">
    <text evidence="2">The sequence shown here is derived from an EMBL/GenBank/DDBJ whole genome shotgun (WGS) entry which is preliminary data.</text>
</comment>
<feature type="region of interest" description="Disordered" evidence="1">
    <location>
        <begin position="15"/>
        <end position="46"/>
    </location>
</feature>
<dbReference type="Proteomes" id="UP000324222">
    <property type="component" value="Unassembled WGS sequence"/>
</dbReference>
<proteinExistence type="predicted"/>
<evidence type="ECO:0000313" key="2">
    <source>
        <dbReference type="EMBL" id="MPC83722.1"/>
    </source>
</evidence>
<reference evidence="2 3" key="1">
    <citation type="submission" date="2019-05" db="EMBL/GenBank/DDBJ databases">
        <title>Another draft genome of Portunus trituberculatus and its Hox gene families provides insights of decapod evolution.</title>
        <authorList>
            <person name="Jeong J.-H."/>
            <person name="Song I."/>
            <person name="Kim S."/>
            <person name="Choi T."/>
            <person name="Kim D."/>
            <person name="Ryu S."/>
            <person name="Kim W."/>
        </authorList>
    </citation>
    <scope>NUCLEOTIDE SEQUENCE [LARGE SCALE GENOMIC DNA]</scope>
    <source>
        <tissue evidence="2">Muscle</tissue>
    </source>
</reference>
<evidence type="ECO:0000256" key="1">
    <source>
        <dbReference type="SAM" id="MobiDB-lite"/>
    </source>
</evidence>
<evidence type="ECO:0000313" key="3">
    <source>
        <dbReference type="Proteomes" id="UP000324222"/>
    </source>
</evidence>
<dbReference type="AlphaFoldDB" id="A0A5B7IIR9"/>